<dbReference type="EMBL" id="VUJU01007918">
    <property type="protein sequence ID" value="KAF0738513.1"/>
    <property type="molecule type" value="Genomic_DNA"/>
</dbReference>
<sequence>MGENRLNGLALLNIHKQIDVKPEEVLDMFSKSNPRKLQLSLSL</sequence>
<dbReference type="Proteomes" id="UP000478052">
    <property type="component" value="Unassembled WGS sequence"/>
</dbReference>
<dbReference type="OrthoDB" id="6604782at2759"/>
<evidence type="ECO:0000313" key="1">
    <source>
        <dbReference type="EMBL" id="KAF0738513.1"/>
    </source>
</evidence>
<organism evidence="1 2">
    <name type="scientific">Aphis craccivora</name>
    <name type="common">Cowpea aphid</name>
    <dbReference type="NCBI Taxonomy" id="307492"/>
    <lineage>
        <taxon>Eukaryota</taxon>
        <taxon>Metazoa</taxon>
        <taxon>Ecdysozoa</taxon>
        <taxon>Arthropoda</taxon>
        <taxon>Hexapoda</taxon>
        <taxon>Insecta</taxon>
        <taxon>Pterygota</taxon>
        <taxon>Neoptera</taxon>
        <taxon>Paraneoptera</taxon>
        <taxon>Hemiptera</taxon>
        <taxon>Sternorrhyncha</taxon>
        <taxon>Aphidomorpha</taxon>
        <taxon>Aphidoidea</taxon>
        <taxon>Aphididae</taxon>
        <taxon>Aphidini</taxon>
        <taxon>Aphis</taxon>
        <taxon>Aphis</taxon>
    </lineage>
</organism>
<comment type="caution">
    <text evidence="1">The sequence shown here is derived from an EMBL/GenBank/DDBJ whole genome shotgun (WGS) entry which is preliminary data.</text>
</comment>
<dbReference type="AlphaFoldDB" id="A0A6G0XE56"/>
<feature type="non-terminal residue" evidence="1">
    <location>
        <position position="43"/>
    </location>
</feature>
<reference evidence="1 2" key="1">
    <citation type="submission" date="2019-08" db="EMBL/GenBank/DDBJ databases">
        <title>Whole genome of Aphis craccivora.</title>
        <authorList>
            <person name="Voronova N.V."/>
            <person name="Shulinski R.S."/>
            <person name="Bandarenka Y.V."/>
            <person name="Zhorov D.G."/>
            <person name="Warner D."/>
        </authorList>
    </citation>
    <scope>NUCLEOTIDE SEQUENCE [LARGE SCALE GENOMIC DNA]</scope>
    <source>
        <strain evidence="1">180601</strain>
        <tissue evidence="1">Whole Body</tissue>
    </source>
</reference>
<evidence type="ECO:0000313" key="2">
    <source>
        <dbReference type="Proteomes" id="UP000478052"/>
    </source>
</evidence>
<proteinExistence type="predicted"/>
<name>A0A6G0XE56_APHCR</name>
<gene>
    <name evidence="1" type="ORF">FWK35_00037964</name>
</gene>
<protein>
    <submittedName>
        <fullName evidence="1">52 kDa repressor of the inhibitor of the protein kinase-like</fullName>
    </submittedName>
</protein>
<accession>A0A6G0XE56</accession>
<keyword evidence="2" id="KW-1185">Reference proteome</keyword>